<keyword evidence="2" id="KW-1185">Reference proteome</keyword>
<accession>A0A9P8XQX0</accession>
<evidence type="ECO:0000313" key="2">
    <source>
        <dbReference type="Proteomes" id="UP000756346"/>
    </source>
</evidence>
<proteinExistence type="predicted"/>
<dbReference type="Gene3D" id="2.40.10.120">
    <property type="match status" value="1"/>
</dbReference>
<dbReference type="PANTHER" id="PTHR46366:SF1">
    <property type="entry name" value="PDZ DOMAIN-CONTAINING PROTEIN C1685.05"/>
    <property type="match status" value="1"/>
</dbReference>
<dbReference type="Gene3D" id="2.30.42.10">
    <property type="match status" value="1"/>
</dbReference>
<dbReference type="RefSeq" id="XP_046004715.1">
    <property type="nucleotide sequence ID" value="XM_046161623.1"/>
</dbReference>
<dbReference type="EMBL" id="JAGTJQ010000014">
    <property type="protein sequence ID" value="KAH7012450.1"/>
    <property type="molecule type" value="Genomic_DNA"/>
</dbReference>
<dbReference type="SUPFAM" id="SSF50494">
    <property type="entry name" value="Trypsin-like serine proteases"/>
    <property type="match status" value="1"/>
</dbReference>
<organism evidence="1 2">
    <name type="scientific">Microdochium trichocladiopsis</name>
    <dbReference type="NCBI Taxonomy" id="1682393"/>
    <lineage>
        <taxon>Eukaryota</taxon>
        <taxon>Fungi</taxon>
        <taxon>Dikarya</taxon>
        <taxon>Ascomycota</taxon>
        <taxon>Pezizomycotina</taxon>
        <taxon>Sordariomycetes</taxon>
        <taxon>Xylariomycetidae</taxon>
        <taxon>Xylariales</taxon>
        <taxon>Microdochiaceae</taxon>
        <taxon>Microdochium</taxon>
    </lineage>
</organism>
<dbReference type="Proteomes" id="UP000756346">
    <property type="component" value="Unassembled WGS sequence"/>
</dbReference>
<comment type="caution">
    <text evidence="1">The sequence shown here is derived from an EMBL/GenBank/DDBJ whole genome shotgun (WGS) entry which is preliminary data.</text>
</comment>
<name>A0A9P8XQX0_9PEZI</name>
<evidence type="ECO:0000313" key="1">
    <source>
        <dbReference type="EMBL" id="KAH7012450.1"/>
    </source>
</evidence>
<dbReference type="InterPro" id="IPR036034">
    <property type="entry name" value="PDZ_sf"/>
</dbReference>
<dbReference type="AlphaFoldDB" id="A0A9P8XQX0"/>
<sequence length="472" mass="52165">MEAGSMLAAPSNAQARYEELWRKASAKVRAATCTINTRQPRCHFNSFSDSNWGTGTLVHNKEEALLLTANHIVLDGLCEAVCVFEDMIEYPVLLEYAAPDHDYAFLRIQPGKSTEDDSHWKARFPAAIRLNPSGAFPDCEIRRISNARRGSFTVTSGTLSRTACNPPQNDDGPLDINMDYISAHATAGAGSSGGLAFNINGEGVAMIACNLLPHHEYYELGLDHKTIEDFRETEASHCIIVWSILPDSPLASSVSAGDILLEMNGSKMTALRNFEDHLNAHVGRDVHCKIWRTRKSQLMSVSATVQDLYELNPKHVLGIGLTTFRSIPIVKAFGFNAAVKGVCVSDSAVIPFRRGRLLTVNEHPIHDVGDVVNHLGSYQGQLALTQKPFASRGDSYFCPGYLFARNQNGAVDFELTRHKSGPWTFRRIHQRVMSYTHMNSSMARPSGLGNCSIFSLFFGSQRTILFLLWPGF</sequence>
<gene>
    <name evidence="1" type="ORF">B0I36DRAFT_398699</name>
</gene>
<dbReference type="GeneID" id="70191169"/>
<dbReference type="InterPro" id="IPR009003">
    <property type="entry name" value="Peptidase_S1_PA"/>
</dbReference>
<protein>
    <submittedName>
        <fullName evidence="1">Trypsin-like cysteine/serine peptidase domain-containing protein</fullName>
    </submittedName>
</protein>
<dbReference type="PANTHER" id="PTHR46366">
    <property type="entry name" value="PRO-APOPTOTIC SERINE PROTEASE NMA111"/>
    <property type="match status" value="1"/>
</dbReference>
<reference evidence="1" key="1">
    <citation type="journal article" date="2021" name="Nat. Commun.">
        <title>Genetic determinants of endophytism in the Arabidopsis root mycobiome.</title>
        <authorList>
            <person name="Mesny F."/>
            <person name="Miyauchi S."/>
            <person name="Thiergart T."/>
            <person name="Pickel B."/>
            <person name="Atanasova L."/>
            <person name="Karlsson M."/>
            <person name="Huettel B."/>
            <person name="Barry K.W."/>
            <person name="Haridas S."/>
            <person name="Chen C."/>
            <person name="Bauer D."/>
            <person name="Andreopoulos W."/>
            <person name="Pangilinan J."/>
            <person name="LaButti K."/>
            <person name="Riley R."/>
            <person name="Lipzen A."/>
            <person name="Clum A."/>
            <person name="Drula E."/>
            <person name="Henrissat B."/>
            <person name="Kohler A."/>
            <person name="Grigoriev I.V."/>
            <person name="Martin F.M."/>
            <person name="Hacquard S."/>
        </authorList>
    </citation>
    <scope>NUCLEOTIDE SEQUENCE</scope>
    <source>
        <strain evidence="1">MPI-CAGE-CH-0230</strain>
    </source>
</reference>
<dbReference type="Pfam" id="PF13365">
    <property type="entry name" value="Trypsin_2"/>
    <property type="match status" value="1"/>
</dbReference>
<dbReference type="SUPFAM" id="SSF50156">
    <property type="entry name" value="PDZ domain-like"/>
    <property type="match status" value="1"/>
</dbReference>